<keyword evidence="3" id="KW-0378">Hydrolase</keyword>
<protein>
    <submittedName>
        <fullName evidence="6">C40 family peptidase</fullName>
    </submittedName>
</protein>
<keyword evidence="2" id="KW-0645">Protease</keyword>
<feature type="domain" description="NlpC/P60" evidence="5">
    <location>
        <begin position="142"/>
        <end position="269"/>
    </location>
</feature>
<dbReference type="SUPFAM" id="SSF54001">
    <property type="entry name" value="Cysteine proteinases"/>
    <property type="match status" value="1"/>
</dbReference>
<dbReference type="EMBL" id="JACYTQ010000001">
    <property type="protein sequence ID" value="MBD8487868.1"/>
    <property type="molecule type" value="Genomic_DNA"/>
</dbReference>
<evidence type="ECO:0000313" key="7">
    <source>
        <dbReference type="Proteomes" id="UP000647133"/>
    </source>
</evidence>
<organism evidence="6 7">
    <name type="scientific">Echinicola arenosa</name>
    <dbReference type="NCBI Taxonomy" id="2774144"/>
    <lineage>
        <taxon>Bacteria</taxon>
        <taxon>Pseudomonadati</taxon>
        <taxon>Bacteroidota</taxon>
        <taxon>Cytophagia</taxon>
        <taxon>Cytophagales</taxon>
        <taxon>Cyclobacteriaceae</taxon>
        <taxon>Echinicola</taxon>
    </lineage>
</organism>
<evidence type="ECO:0000313" key="6">
    <source>
        <dbReference type="EMBL" id="MBD8487868.1"/>
    </source>
</evidence>
<dbReference type="InterPro" id="IPR038765">
    <property type="entry name" value="Papain-like_cys_pep_sf"/>
</dbReference>
<sequence length="270" mass="30349">MQKENLTKWPIDEKYGICRLSLISVYQEPRPGAGLLTQILFGETYEVEEATPDRKWLKVKVEADGVVGWMPAAQYEAVSEEAYNFYKDEDFQVVTSPLSSIKFKGDLLYILPGSSLHIGSSELFDMDGTIDFKGNSRHYKDKATGEELVSLAKMFINVPFLSGGRGFFGIGSGSFIQLVYKIGGYKAPKYISQFVEAGKEIDYREIQLGDVLIFGNNKDIPHHAGIYIGDSQVIHVKGKVRVDKVKLDGTKMTKNNSPLYQVLKIRRLMK</sequence>
<reference evidence="6 7" key="1">
    <citation type="submission" date="2020-09" db="EMBL/GenBank/DDBJ databases">
        <title>Echinicola sp. CAU 1574 isolated from sand of Sido Beach.</title>
        <authorList>
            <person name="Kim W."/>
        </authorList>
    </citation>
    <scope>NUCLEOTIDE SEQUENCE [LARGE SCALE GENOMIC DNA]</scope>
    <source>
        <strain evidence="6 7">CAU 1574</strain>
    </source>
</reference>
<dbReference type="PROSITE" id="PS51935">
    <property type="entry name" value="NLPC_P60"/>
    <property type="match status" value="1"/>
</dbReference>
<gene>
    <name evidence="6" type="ORF">IFO69_03805</name>
</gene>
<evidence type="ECO:0000256" key="2">
    <source>
        <dbReference type="ARBA" id="ARBA00022670"/>
    </source>
</evidence>
<dbReference type="InterPro" id="IPR000064">
    <property type="entry name" value="NLP_P60_dom"/>
</dbReference>
<comment type="similarity">
    <text evidence="1">Belongs to the peptidase C40 family.</text>
</comment>
<dbReference type="Pfam" id="PF18348">
    <property type="entry name" value="SH3_16"/>
    <property type="match status" value="1"/>
</dbReference>
<dbReference type="Proteomes" id="UP000647133">
    <property type="component" value="Unassembled WGS sequence"/>
</dbReference>
<evidence type="ECO:0000256" key="4">
    <source>
        <dbReference type="ARBA" id="ARBA00022807"/>
    </source>
</evidence>
<accession>A0ABR9AGI4</accession>
<dbReference type="Gene3D" id="3.90.1720.10">
    <property type="entry name" value="endopeptidase domain like (from Nostoc punctiforme)"/>
    <property type="match status" value="1"/>
</dbReference>
<proteinExistence type="inferred from homology"/>
<dbReference type="PANTHER" id="PTHR47053:SF1">
    <property type="entry name" value="MUREIN DD-ENDOPEPTIDASE MEPH-RELATED"/>
    <property type="match status" value="1"/>
</dbReference>
<evidence type="ECO:0000256" key="3">
    <source>
        <dbReference type="ARBA" id="ARBA00022801"/>
    </source>
</evidence>
<dbReference type="Gene3D" id="2.30.30.40">
    <property type="entry name" value="SH3 Domains"/>
    <property type="match status" value="1"/>
</dbReference>
<dbReference type="InterPro" id="IPR041382">
    <property type="entry name" value="SH3_16"/>
</dbReference>
<dbReference type="Pfam" id="PF00877">
    <property type="entry name" value="NLPC_P60"/>
    <property type="match status" value="1"/>
</dbReference>
<dbReference type="InterPro" id="IPR051202">
    <property type="entry name" value="Peptidase_C40"/>
</dbReference>
<dbReference type="PANTHER" id="PTHR47053">
    <property type="entry name" value="MUREIN DD-ENDOPEPTIDASE MEPH-RELATED"/>
    <property type="match status" value="1"/>
</dbReference>
<comment type="caution">
    <text evidence="6">The sequence shown here is derived from an EMBL/GenBank/DDBJ whole genome shotgun (WGS) entry which is preliminary data.</text>
</comment>
<evidence type="ECO:0000256" key="1">
    <source>
        <dbReference type="ARBA" id="ARBA00007074"/>
    </source>
</evidence>
<name>A0ABR9AGI4_9BACT</name>
<dbReference type="RefSeq" id="WP_192008452.1">
    <property type="nucleotide sequence ID" value="NZ_JACYTQ010000001.1"/>
</dbReference>
<evidence type="ECO:0000259" key="5">
    <source>
        <dbReference type="PROSITE" id="PS51935"/>
    </source>
</evidence>
<keyword evidence="7" id="KW-1185">Reference proteome</keyword>
<keyword evidence="4" id="KW-0788">Thiol protease</keyword>